<feature type="domain" description="Serine/threonine specific protein phosphatases" evidence="7">
    <location>
        <begin position="156"/>
        <end position="161"/>
    </location>
</feature>
<feature type="compositionally biased region" description="Low complexity" evidence="6">
    <location>
        <begin position="41"/>
        <end position="52"/>
    </location>
</feature>
<dbReference type="Gene3D" id="3.60.21.10">
    <property type="match status" value="1"/>
</dbReference>
<gene>
    <name evidence="8" type="ORF">ODALV1_LOCUS12001</name>
</gene>
<evidence type="ECO:0000256" key="5">
    <source>
        <dbReference type="RuleBase" id="RU004273"/>
    </source>
</evidence>
<keyword evidence="4" id="KW-0464">Manganese</keyword>
<organism evidence="8 9">
    <name type="scientific">Orchesella dallaii</name>
    <dbReference type="NCBI Taxonomy" id="48710"/>
    <lineage>
        <taxon>Eukaryota</taxon>
        <taxon>Metazoa</taxon>
        <taxon>Ecdysozoa</taxon>
        <taxon>Arthropoda</taxon>
        <taxon>Hexapoda</taxon>
        <taxon>Collembola</taxon>
        <taxon>Entomobryomorpha</taxon>
        <taxon>Entomobryoidea</taxon>
        <taxon>Orchesellidae</taxon>
        <taxon>Orchesellinae</taxon>
        <taxon>Orchesella</taxon>
    </lineage>
</organism>
<keyword evidence="9" id="KW-1185">Reference proteome</keyword>
<evidence type="ECO:0000256" key="1">
    <source>
        <dbReference type="ARBA" id="ARBA00001936"/>
    </source>
</evidence>
<dbReference type="InterPro" id="IPR029052">
    <property type="entry name" value="Metallo-depent_PP-like"/>
</dbReference>
<comment type="cofactor">
    <cofactor evidence="1">
        <name>Mn(2+)</name>
        <dbReference type="ChEBI" id="CHEBI:29035"/>
    </cofactor>
</comment>
<dbReference type="PANTHER" id="PTHR45619">
    <property type="entry name" value="SERINE/THREONINE-PROTEIN PHOSPHATASE PP2A-RELATED"/>
    <property type="match status" value="1"/>
</dbReference>
<dbReference type="SMART" id="SM00156">
    <property type="entry name" value="PP2Ac"/>
    <property type="match status" value="1"/>
</dbReference>
<feature type="region of interest" description="Disordered" evidence="6">
    <location>
        <begin position="1"/>
        <end position="58"/>
    </location>
</feature>
<comment type="similarity">
    <text evidence="5">Belongs to the PPP phosphatase family.</text>
</comment>
<evidence type="ECO:0000256" key="4">
    <source>
        <dbReference type="ARBA" id="ARBA00023211"/>
    </source>
</evidence>
<evidence type="ECO:0000313" key="9">
    <source>
        <dbReference type="Proteomes" id="UP001642540"/>
    </source>
</evidence>
<name>A0ABP1QJA3_9HEXA</name>
<comment type="caution">
    <text evidence="8">The sequence shown here is derived from an EMBL/GenBank/DDBJ whole genome shotgun (WGS) entry which is preliminary data.</text>
</comment>
<dbReference type="SUPFAM" id="SSF56300">
    <property type="entry name" value="Metallo-dependent phosphatases"/>
    <property type="match status" value="1"/>
</dbReference>
<protein>
    <recommendedName>
        <fullName evidence="5">Serine/threonine-protein phosphatase</fullName>
        <ecNumber evidence="5">3.1.3.16</ecNumber>
    </recommendedName>
</protein>
<dbReference type="EC" id="3.1.3.16" evidence="5"/>
<comment type="catalytic activity">
    <reaction evidence="5">
        <text>O-phospho-L-threonyl-[protein] + H2O = L-threonyl-[protein] + phosphate</text>
        <dbReference type="Rhea" id="RHEA:47004"/>
        <dbReference type="Rhea" id="RHEA-COMP:11060"/>
        <dbReference type="Rhea" id="RHEA-COMP:11605"/>
        <dbReference type="ChEBI" id="CHEBI:15377"/>
        <dbReference type="ChEBI" id="CHEBI:30013"/>
        <dbReference type="ChEBI" id="CHEBI:43474"/>
        <dbReference type="ChEBI" id="CHEBI:61977"/>
        <dbReference type="EC" id="3.1.3.16"/>
    </reaction>
</comment>
<keyword evidence="3 5" id="KW-0378">Hydrolase</keyword>
<evidence type="ECO:0000256" key="3">
    <source>
        <dbReference type="ARBA" id="ARBA00022801"/>
    </source>
</evidence>
<dbReference type="Pfam" id="PF00149">
    <property type="entry name" value="Metallophos"/>
    <property type="match status" value="1"/>
</dbReference>
<evidence type="ECO:0000256" key="2">
    <source>
        <dbReference type="ARBA" id="ARBA00022723"/>
    </source>
</evidence>
<keyword evidence="2" id="KW-0479">Metal-binding</keyword>
<evidence type="ECO:0000313" key="8">
    <source>
        <dbReference type="EMBL" id="CAL8105250.1"/>
    </source>
</evidence>
<accession>A0ABP1QJA3</accession>
<dbReference type="InterPro" id="IPR047129">
    <property type="entry name" value="PPA2-like"/>
</dbReference>
<reference evidence="8 9" key="1">
    <citation type="submission" date="2024-08" db="EMBL/GenBank/DDBJ databases">
        <authorList>
            <person name="Cucini C."/>
            <person name="Frati F."/>
        </authorList>
    </citation>
    <scope>NUCLEOTIDE SEQUENCE [LARGE SCALE GENOMIC DNA]</scope>
</reference>
<dbReference type="PRINTS" id="PR00114">
    <property type="entry name" value="STPHPHTASE"/>
</dbReference>
<evidence type="ECO:0000259" key="7">
    <source>
        <dbReference type="PROSITE" id="PS00125"/>
    </source>
</evidence>
<dbReference type="Proteomes" id="UP001642540">
    <property type="component" value="Unassembled WGS sequence"/>
</dbReference>
<feature type="compositionally biased region" description="Low complexity" evidence="6">
    <location>
        <begin position="1"/>
        <end position="33"/>
    </location>
</feature>
<proteinExistence type="inferred from homology"/>
<dbReference type="PROSITE" id="PS00125">
    <property type="entry name" value="SER_THR_PHOSPHATASE"/>
    <property type="match status" value="1"/>
</dbReference>
<dbReference type="EMBL" id="CAXLJM020000036">
    <property type="protein sequence ID" value="CAL8105250.1"/>
    <property type="molecule type" value="Genomic_DNA"/>
</dbReference>
<dbReference type="InterPro" id="IPR006186">
    <property type="entry name" value="Ser/Thr-sp_prot-phosphatase"/>
</dbReference>
<evidence type="ECO:0000256" key="6">
    <source>
        <dbReference type="SAM" id="MobiDB-lite"/>
    </source>
</evidence>
<dbReference type="InterPro" id="IPR004843">
    <property type="entry name" value="Calcineurin-like_PHP"/>
</dbReference>
<sequence>MDLSDSGSSSSSSSSFSSSSSSSSSSSAASSPSSSPPSSPLPSNGSDSPGPNAESGGDVDRWIEQLYKGHQLTQDEAKEILSTESNIREVASPVTVCGDLHGQFRDLLELFRVGGKCPDTNFVFMGDYVDRGECSVETISLLLALKVRYRDRITLLRGNHESRSLTEIFGFYDECNKKYGCPDIWKYFTDLFDYLPLCALIDSEILCVHGGLSPYVETLDEIRVIDRVQEIPDEGAMFNLMWSDPNEDLGWGNNSRGPLIFTFGEDISDEFLDDNGLKFLSRAHECVINGYWWQHNGNVVTIFSAPNYIGEVGNRAAIMKVNEELVPSMVQFEAIHYP</sequence>